<reference evidence="2" key="1">
    <citation type="submission" date="2025-08" db="UniProtKB">
        <authorList>
            <consortium name="RefSeq"/>
        </authorList>
    </citation>
    <scope>IDENTIFICATION</scope>
</reference>
<dbReference type="RefSeq" id="XP_045150486.1">
    <property type="nucleotide sequence ID" value="XM_045294551.1"/>
</dbReference>
<gene>
    <name evidence="2" type="primary">SUSD3</name>
</gene>
<keyword evidence="1" id="KW-1185">Reference proteome</keyword>
<protein>
    <submittedName>
        <fullName evidence="2">Sushi domain-containing protein 3</fullName>
    </submittedName>
</protein>
<proteinExistence type="predicted"/>
<sequence length="278" mass="30227">MRSSFRRRPKPAGPSRAATPAPRNRTGTCSQLKPSLQGTFQVLRGNGTSLGTVLLFHCPSGHQMGGPGLITCAWKGNVADWSSGIPVCKSVPPYETFGFRVAVIASIISCAIILLMAMAFLTCCLMKCVKREEQHRSDRTVQLWYQLRVGDLETVQAAYLSLKGLNNNNNIHPRSQSCLGEAATQAYDNRCFTIDYGEGTRRLTGMGCSLDKDPRIPAPSALSPRTPHTQVMVHRENAAQILLASEAILETPGQVAANVPESPRSGNQFLPTQNTMET</sequence>
<dbReference type="Proteomes" id="UP000694863">
    <property type="component" value="Unplaced"/>
</dbReference>
<organism evidence="1 2">
    <name type="scientific">Echinops telfairi</name>
    <name type="common">Lesser hedgehog tenrec</name>
    <dbReference type="NCBI Taxonomy" id="9371"/>
    <lineage>
        <taxon>Eukaryota</taxon>
        <taxon>Metazoa</taxon>
        <taxon>Chordata</taxon>
        <taxon>Craniata</taxon>
        <taxon>Vertebrata</taxon>
        <taxon>Euteleostomi</taxon>
        <taxon>Mammalia</taxon>
        <taxon>Eutheria</taxon>
        <taxon>Afrotheria</taxon>
        <taxon>Tenrecidae</taxon>
        <taxon>Tenrecinae</taxon>
        <taxon>Echinops</taxon>
    </lineage>
</organism>
<accession>A0AC55DFF8</accession>
<name>A0AC55DFF8_ECHTE</name>
<evidence type="ECO:0000313" key="1">
    <source>
        <dbReference type="Proteomes" id="UP000694863"/>
    </source>
</evidence>
<evidence type="ECO:0000313" key="2">
    <source>
        <dbReference type="RefSeq" id="XP_045150486.1"/>
    </source>
</evidence>